<feature type="region of interest" description="Disordered" evidence="1">
    <location>
        <begin position="415"/>
        <end position="465"/>
    </location>
</feature>
<dbReference type="PANTHER" id="PTHR33870">
    <property type="entry name" value="CARDIOMYOPATHY-ASSOCIATED PROTEIN"/>
    <property type="match status" value="1"/>
</dbReference>
<evidence type="ECO:0000313" key="3">
    <source>
        <dbReference type="EMBL" id="KAL2464486.1"/>
    </source>
</evidence>
<feature type="compositionally biased region" description="Polar residues" evidence="1">
    <location>
        <begin position="717"/>
        <end position="735"/>
    </location>
</feature>
<feature type="compositionally biased region" description="Low complexity" evidence="1">
    <location>
        <begin position="526"/>
        <end position="536"/>
    </location>
</feature>
<feature type="compositionally biased region" description="Basic and acidic residues" evidence="1">
    <location>
        <begin position="298"/>
        <end position="311"/>
    </location>
</feature>
<evidence type="ECO:0000256" key="2">
    <source>
        <dbReference type="SAM" id="Phobius"/>
    </source>
</evidence>
<reference evidence="4" key="1">
    <citation type="submission" date="2024-07" db="EMBL/GenBank/DDBJ databases">
        <title>Two chromosome-level genome assemblies of Korean endemic species Abeliophyllum distichum and Forsythia ovata (Oleaceae).</title>
        <authorList>
            <person name="Jang H."/>
        </authorList>
    </citation>
    <scope>NUCLEOTIDE SEQUENCE [LARGE SCALE GENOMIC DNA]</scope>
</reference>
<evidence type="ECO:0000256" key="1">
    <source>
        <dbReference type="SAM" id="MobiDB-lite"/>
    </source>
</evidence>
<comment type="caution">
    <text evidence="3">The sequence shown here is derived from an EMBL/GenBank/DDBJ whole genome shotgun (WGS) entry which is preliminary data.</text>
</comment>
<feature type="region of interest" description="Disordered" evidence="1">
    <location>
        <begin position="514"/>
        <end position="571"/>
    </location>
</feature>
<dbReference type="EMBL" id="JBFOLJ010000018">
    <property type="protein sequence ID" value="KAL2464486.1"/>
    <property type="molecule type" value="Genomic_DNA"/>
</dbReference>
<feature type="transmembrane region" description="Helical" evidence="2">
    <location>
        <begin position="22"/>
        <end position="43"/>
    </location>
</feature>
<feature type="region of interest" description="Disordered" evidence="1">
    <location>
        <begin position="610"/>
        <end position="631"/>
    </location>
</feature>
<feature type="region of interest" description="Disordered" evidence="1">
    <location>
        <begin position="651"/>
        <end position="770"/>
    </location>
</feature>
<keyword evidence="2" id="KW-1133">Transmembrane helix</keyword>
<name>A0ABD1PPI9_9LAMI</name>
<keyword evidence="4" id="KW-1185">Reference proteome</keyword>
<feature type="compositionally biased region" description="Acidic residues" evidence="1">
    <location>
        <begin position="246"/>
        <end position="264"/>
    </location>
</feature>
<feature type="compositionally biased region" description="Acidic residues" evidence="1">
    <location>
        <begin position="320"/>
        <end position="341"/>
    </location>
</feature>
<feature type="region of interest" description="Disordered" evidence="1">
    <location>
        <begin position="1347"/>
        <end position="1374"/>
    </location>
</feature>
<feature type="compositionally biased region" description="Basic and acidic residues" evidence="1">
    <location>
        <begin position="1143"/>
        <end position="1159"/>
    </location>
</feature>
<feature type="region of interest" description="Disordered" evidence="1">
    <location>
        <begin position="173"/>
        <end position="374"/>
    </location>
</feature>
<sequence length="1408" mass="157411">MGVGLLEIGVKTRKVLICTIRWCFRSVCSHPFLVGILCFLIFLHRSFPFAFSLFVSASPILVCTAVLLGTLLSFGQPNLPEIEREENTTHEIVSLRTGVSGNSTIVERNESYSVDRYDEKRRDAAEKLTEQLSSEAGKTSEVDGDDSLDVTAPLIEERSREIEWENKIIEESQRESGDLRHEQEREMKEEELGYEKLTENQYSSIPNDEHLESDDDKSQADSFDSERVNVDSLDSPPRSPWKRIEEVEEEEKEEDGVLDSESDTADSSSPDASMTDIIPMLDELHPLLDEDAPLPVHLSHDGSDAASEHSPKSSSSIHESDDETENHEDLEVADDDNEEDTQGDKEEQTKSAITWTEEDQKNLMDLGSSELERNQRLENLIARRRARKNMSMMPERNLIDLESVDLPFNIAPISTRRHNPFDLPRDNSGLPPIPGSAPSILLPRRNPFDIPYDSSEEKPDLIGDDFREETFQPKDPVFRRHESFNVGPSIFAPNRQEKRDIKLPPYFVPEGMVSEETSCSQFQRQSSELSDSKVSSVPETESTGSVGDLEDRKLAEEDISEEPEVISKTEDVIEEVISQEIEPISVMEDIVEEDIPRELESISKIEEVSEYVGHGSQSSEEVESLDQVEKRDADVDELDIQLGDVENYYEEGNLAGSEEVQATEFQSSVEAGEQRYNNSSSSSSLSEVSERIFNEKEGEGLSSLEERRDAFPEGRDISTQLSLESADLNITSASVEDNPYKDPVYDSSPQAFRKNPSLSSTSSDVHVESELGFLPELVKRSVSFIERESEGSSQEMENSSSNAEMLTEFSKPPPVDKNEAGTKNLVDIGENDIMDSDFSGVGQIHLESPAKASTEENLSYQYSSYQHAQGEVLNPSFNEDIHVMVHPVAEQMFESSADKNLGQSEEEQPVIQLNTPPFTIQLSEEHSIDNEEAVLPAQDRVQSSDSDVNFDAGFHHEAEEKLISSHYSEEKSISCSVEDLAFTDKPMNEPPFNHCNEVQWSKGLKISGLALGLVSLPNWASVSEKQVQREAPHTLVKSIEEARTKDSSNVPDVKELDSEISSNIMVEDTGEIKEIDGLLSELDTVGDFNVSQWQSSFNKFEKHVDSFRESLSSPHEATGAIEHLDSSNREFVERDVQNSIDPKSSEEEPLPKESEHNLNSEENNSSMPVVEARSIEDIEYMFKKYKSTPVETEVMVAEPEIPHQGEVDIDATSGMTELEARTLLDIDLAFKQIGEREIEKPVVVQPPDTELIVEETKVECSEDGILHRNSSLTDTKIELPILDVTSTEDVTLVRTEVDDSIAERSTLPDSVDDALHVMDSGDMRGTTSELDAVETIPSEDISLEKELKPNSEDGSAEVGAREVSLSNKDVESSIKEDGVKEIHTVSAEKPDHEIEIPHWVFVRVASSD</sequence>
<feature type="compositionally biased region" description="Basic and acidic residues" evidence="1">
    <location>
        <begin position="173"/>
        <end position="198"/>
    </location>
</feature>
<feature type="compositionally biased region" description="Polar residues" evidence="1">
    <location>
        <begin position="791"/>
        <end position="804"/>
    </location>
</feature>
<feature type="compositionally biased region" description="Basic and acidic residues" evidence="1">
    <location>
        <begin position="688"/>
        <end position="716"/>
    </location>
</feature>
<feature type="compositionally biased region" description="Low complexity" evidence="1">
    <location>
        <begin position="265"/>
        <end position="276"/>
    </location>
</feature>
<keyword evidence="2" id="KW-0472">Membrane</keyword>
<feature type="region of interest" description="Disordered" evidence="1">
    <location>
        <begin position="1138"/>
        <end position="1169"/>
    </location>
</feature>
<accession>A0ABD1PPI9</accession>
<organism evidence="3 4">
    <name type="scientific">Forsythia ovata</name>
    <dbReference type="NCBI Taxonomy" id="205694"/>
    <lineage>
        <taxon>Eukaryota</taxon>
        <taxon>Viridiplantae</taxon>
        <taxon>Streptophyta</taxon>
        <taxon>Embryophyta</taxon>
        <taxon>Tracheophyta</taxon>
        <taxon>Spermatophyta</taxon>
        <taxon>Magnoliopsida</taxon>
        <taxon>eudicotyledons</taxon>
        <taxon>Gunneridae</taxon>
        <taxon>Pentapetalae</taxon>
        <taxon>asterids</taxon>
        <taxon>lamiids</taxon>
        <taxon>Lamiales</taxon>
        <taxon>Oleaceae</taxon>
        <taxon>Forsythieae</taxon>
        <taxon>Forsythia</taxon>
    </lineage>
</organism>
<gene>
    <name evidence="3" type="ORF">Fot_52442</name>
</gene>
<feature type="compositionally biased region" description="Basic and acidic residues" evidence="1">
    <location>
        <begin position="216"/>
        <end position="229"/>
    </location>
</feature>
<evidence type="ECO:0000313" key="4">
    <source>
        <dbReference type="Proteomes" id="UP001604277"/>
    </source>
</evidence>
<proteinExistence type="predicted"/>
<feature type="compositionally biased region" description="Basic and acidic residues" evidence="1">
    <location>
        <begin position="455"/>
        <end position="465"/>
    </location>
</feature>
<keyword evidence="2" id="KW-0812">Transmembrane</keyword>
<feature type="compositionally biased region" description="Polar residues" evidence="1">
    <location>
        <begin position="515"/>
        <end position="525"/>
    </location>
</feature>
<feature type="region of interest" description="Disordered" evidence="1">
    <location>
        <begin position="786"/>
        <end position="820"/>
    </location>
</feature>
<dbReference type="PANTHER" id="PTHR33870:SF4">
    <property type="entry name" value="CARDIOMYOPATHY-ASSOCIATED PROTEIN"/>
    <property type="match status" value="1"/>
</dbReference>
<protein>
    <submittedName>
        <fullName evidence="3">Uncharacterized protein</fullName>
    </submittedName>
</protein>
<feature type="region of interest" description="Disordered" evidence="1">
    <location>
        <begin position="125"/>
        <end position="154"/>
    </location>
</feature>
<dbReference type="Proteomes" id="UP001604277">
    <property type="component" value="Unassembled WGS sequence"/>
</dbReference>